<name>A0A7W9YVC4_9HYPH</name>
<dbReference type="Proteomes" id="UP000535501">
    <property type="component" value="Unassembled WGS sequence"/>
</dbReference>
<reference evidence="1 2" key="1">
    <citation type="submission" date="2020-08" db="EMBL/GenBank/DDBJ databases">
        <title>Genomic Encyclopedia of Type Strains, Phase IV (KMG-IV): sequencing the most valuable type-strain genomes for metagenomic binning, comparative biology and taxonomic classification.</title>
        <authorList>
            <person name="Goeker M."/>
        </authorList>
    </citation>
    <scope>NUCLEOTIDE SEQUENCE [LARGE SCALE GENOMIC DNA]</scope>
    <source>
        <strain evidence="1 2">DSM 102134</strain>
    </source>
</reference>
<dbReference type="RefSeq" id="WP_077549449.1">
    <property type="nucleotide sequence ID" value="NZ_JACHEJ010000001.1"/>
</dbReference>
<accession>A0A7W9YVC4</accession>
<dbReference type="EMBL" id="JACHEJ010000001">
    <property type="protein sequence ID" value="MBB6178306.1"/>
    <property type="molecule type" value="Genomic_DNA"/>
</dbReference>
<organism evidence="1 2">
    <name type="scientific">Pseudorhizobium flavum</name>
    <dbReference type="NCBI Taxonomy" id="1335061"/>
    <lineage>
        <taxon>Bacteria</taxon>
        <taxon>Pseudomonadati</taxon>
        <taxon>Pseudomonadota</taxon>
        <taxon>Alphaproteobacteria</taxon>
        <taxon>Hyphomicrobiales</taxon>
        <taxon>Rhizobiaceae</taxon>
        <taxon>Rhizobium/Agrobacterium group</taxon>
        <taxon>Pseudorhizobium</taxon>
    </lineage>
</organism>
<evidence type="ECO:0000313" key="1">
    <source>
        <dbReference type="EMBL" id="MBB6178306.1"/>
    </source>
</evidence>
<protein>
    <submittedName>
        <fullName evidence="1">Uncharacterized protein</fullName>
    </submittedName>
</protein>
<comment type="caution">
    <text evidence="1">The sequence shown here is derived from an EMBL/GenBank/DDBJ whole genome shotgun (WGS) entry which is preliminary data.</text>
</comment>
<proteinExistence type="predicted"/>
<evidence type="ECO:0000313" key="2">
    <source>
        <dbReference type="Proteomes" id="UP000535501"/>
    </source>
</evidence>
<keyword evidence="2" id="KW-1185">Reference proteome</keyword>
<dbReference type="Gene3D" id="3.40.50.300">
    <property type="entry name" value="P-loop containing nucleotide triphosphate hydrolases"/>
    <property type="match status" value="1"/>
</dbReference>
<gene>
    <name evidence="1" type="ORF">HNQ75_000249</name>
</gene>
<dbReference type="InterPro" id="IPR027417">
    <property type="entry name" value="P-loop_NTPase"/>
</dbReference>
<dbReference type="SUPFAM" id="SSF52540">
    <property type="entry name" value="P-loop containing nucleoside triphosphate hydrolases"/>
    <property type="match status" value="1"/>
</dbReference>
<sequence length="1457" mass="168001">MDEFIELRRNFYAVPKDVTNLAEYEEMPRWAFSSAIHWDDLESEYRTIILAEAGSGKTIEIQQATKRIRAAGKQAFFIRLEYLLDGIEDAFDDQLTGSFHEFDRWLKSDDEGWLFLDSVDEARLSDPRDFEKAIRKLARKLGSAGQRTHIVITSRISEWRPKTDLDLLVAQLPYQAEAEATRPNVDMAGPERVDEVLFPDIEDDGETSKPEEMRGTFRVVTLGHLDDDQVMQLARALNVTNEKEFFDQIERRDVRDYLSRPQDFIELVSFWKSNGRIGTRAELLEADIELRLRERDPNRDRLRPLTWSKAYLGAKRLAAAVTYQKMSRIQVPDSQLRPDCIDPSKVLDDWSADDISSLLARPIFDQAIYGTVRFHHRSVREFLCAAWLLELIAEGKSRREIENLLFKVQYGLEVVVPTSKPILPWLSIGDQRIRERVMKIAPEILFHDGDPTKLPHDDRAAIISDVCNRIKQETLFRSSVDYSAIRRFATDDLEHTINGLLVLHKSDPNLNSLLLGFVWQGKYASCKDIAFEIAIDPVQDKYSRIAALRALNVVGAFQQQTDAATLIARSRHPPSRRLFSEVVDLFVPEHLPISELLACLEHTIEPEERGYSDLERSLRNLVDRLSEGDLIEMLHGLSPLLKRSPFAERNQLELSQAFRWLLPIAAKIAAQLVALKSRHALDRTSLGAISLTSLDRNWNGNGEERHNFQDAVRSWGDLNKALFWFDVEDARKLKLAENGERLTDWWHARIFRDYWEFRAEDLPYFIEQIEEREDQDDKLVALTMALHLYVQAGRPALELKALRRKVKGNSELEAVMKERLRPPKLSETERKWKKQESEYKRRRRDREKRYAEIYEQNRQWLIENHTQMLDNREAAKGSVWRCQVNLHSEMRKSTPDRNKWAYSNWRDLEVTYGSAVAQSFRNSMVAYWREYQPTLRSDGWDNPNSVPHAIVLGLSGIAIESSETIDWPSGLTEAEADRAVRYALWEMNGFPAWLVSLSKAFPEIVHDRFAGETEWELTTYDEDVDPNYLLSDLLWHGHDLQIGLSRTIIDILKRQLPRNYRSLENALIIIIRDEMITDEEISTFSSNVMTKTSDVKTKSLLVALFVSVDPDQGIERLHGVLRDLGDEALRTEFCMNFAVQLLGGRRSGGKFRENYKNARHLRQLYFVLHENIKREDDIERAGKGVYSPGLRDDAQDARDTVFKLLSEIPGKETYLALKEIAENYPEVETRAWMMTHAVGRAIQDSDLSAWQPNDVKDFSREAEVLPSDHRQLFELACSRLLDLKDDLENGDTSIADILVNATKETQLRNFIGGWLRDRAQSRYVVPQEDELADLKRPDLRFLTTGFDGPVPTEVKIADRWSGPKLFERVENQLCNDYLRDKRSSNGIFLLLCNGEQSSWNHPVNGAALDFSELCVALQAYAQGLIAGRPDIEAVKVIGIDLTLRSIPDRKSRRRKAP</sequence>